<comment type="caution">
    <text evidence="2">The sequence shown here is derived from an EMBL/GenBank/DDBJ whole genome shotgun (WGS) entry which is preliminary data.</text>
</comment>
<name>A0A399RKY3_9PROT</name>
<dbReference type="PROSITE" id="PS51819">
    <property type="entry name" value="VOC"/>
    <property type="match status" value="1"/>
</dbReference>
<dbReference type="InterPro" id="IPR004360">
    <property type="entry name" value="Glyas_Fos-R_dOase_dom"/>
</dbReference>
<evidence type="ECO:0000313" key="2">
    <source>
        <dbReference type="EMBL" id="RIJ30512.1"/>
    </source>
</evidence>
<proteinExistence type="predicted"/>
<dbReference type="SUPFAM" id="SSF54593">
    <property type="entry name" value="Glyoxalase/Bleomycin resistance protein/Dihydroxybiphenyl dioxygenase"/>
    <property type="match status" value="1"/>
</dbReference>
<dbReference type="Gene3D" id="3.10.180.10">
    <property type="entry name" value="2,3-Dihydroxybiphenyl 1,2-Dioxygenase, domain 1"/>
    <property type="match status" value="1"/>
</dbReference>
<dbReference type="OrthoDB" id="9807407at2"/>
<dbReference type="InterPro" id="IPR029068">
    <property type="entry name" value="Glyas_Bleomycin-R_OHBP_Dase"/>
</dbReference>
<reference evidence="2 3" key="1">
    <citation type="submission" date="2018-08" db="EMBL/GenBank/DDBJ databases">
        <title>Henriciella mobilis sp. nov., isolated from seawater.</title>
        <authorList>
            <person name="Cheng H."/>
            <person name="Wu Y.-H."/>
            <person name="Xu X.-W."/>
            <person name="Guo L.-L."/>
        </authorList>
    </citation>
    <scope>NUCLEOTIDE SEQUENCE [LARGE SCALE GENOMIC DNA]</scope>
    <source>
        <strain evidence="2 3">JN25</strain>
    </source>
</reference>
<dbReference type="EMBL" id="QWFX01000006">
    <property type="protein sequence ID" value="RIJ30512.1"/>
    <property type="molecule type" value="Genomic_DNA"/>
</dbReference>
<organism evidence="2 3">
    <name type="scientific">Henriciella mobilis</name>
    <dbReference type="NCBI Taxonomy" id="2305467"/>
    <lineage>
        <taxon>Bacteria</taxon>
        <taxon>Pseudomonadati</taxon>
        <taxon>Pseudomonadota</taxon>
        <taxon>Alphaproteobacteria</taxon>
        <taxon>Hyphomonadales</taxon>
        <taxon>Hyphomonadaceae</taxon>
        <taxon>Henriciella</taxon>
    </lineage>
</organism>
<feature type="domain" description="VOC" evidence="1">
    <location>
        <begin position="1"/>
        <end position="127"/>
    </location>
</feature>
<dbReference type="CDD" id="cd07262">
    <property type="entry name" value="VOC_like"/>
    <property type="match status" value="1"/>
</dbReference>
<evidence type="ECO:0000259" key="1">
    <source>
        <dbReference type="PROSITE" id="PS51819"/>
    </source>
</evidence>
<protein>
    <submittedName>
        <fullName evidence="2">VOC family protein</fullName>
    </submittedName>
</protein>
<dbReference type="PANTHER" id="PTHR35006">
    <property type="entry name" value="GLYOXALASE FAMILY PROTEIN (AFU_ORTHOLOGUE AFUA_5G14830)"/>
    <property type="match status" value="1"/>
</dbReference>
<dbReference type="PANTHER" id="PTHR35006:SF1">
    <property type="entry name" value="BLL2941 PROTEIN"/>
    <property type="match status" value="1"/>
</dbReference>
<dbReference type="RefSeq" id="WP_119375822.1">
    <property type="nucleotide sequence ID" value="NZ_QWFX01000006.1"/>
</dbReference>
<evidence type="ECO:0000313" key="3">
    <source>
        <dbReference type="Proteomes" id="UP000266385"/>
    </source>
</evidence>
<accession>A0A399RKY3</accession>
<gene>
    <name evidence="2" type="ORF">D1223_07760</name>
</gene>
<keyword evidence="3" id="KW-1185">Reference proteome</keyword>
<dbReference type="Pfam" id="PF00903">
    <property type="entry name" value="Glyoxalase"/>
    <property type="match status" value="1"/>
</dbReference>
<dbReference type="AlphaFoldDB" id="A0A399RKY3"/>
<dbReference type="InterPro" id="IPR037523">
    <property type="entry name" value="VOC_core"/>
</dbReference>
<dbReference type="Proteomes" id="UP000266385">
    <property type="component" value="Unassembled WGS sequence"/>
</dbReference>
<sequence length="130" mass="13738">MISHVTLGTKNKAGARAFYTPVMAALGYPPRDPAKSKQFVMWTARDGGRPFFVLAEPFDGQEASSGNGQMIALLAPSRAAVDAAHAAALAGGAGNEGNPGLRPQYHENYYGAYFRDPDGNKVCVVCHDPA</sequence>